<comment type="caution">
    <text evidence="2">The sequence shown here is derived from an EMBL/GenBank/DDBJ whole genome shotgun (WGS) entry which is preliminary data.</text>
</comment>
<name>A0A2K3M1N8_TRIPR</name>
<proteinExistence type="predicted"/>
<evidence type="ECO:0000313" key="2">
    <source>
        <dbReference type="EMBL" id="PNX84680.1"/>
    </source>
</evidence>
<evidence type="ECO:0000256" key="1">
    <source>
        <dbReference type="SAM" id="MobiDB-lite"/>
    </source>
</evidence>
<protein>
    <submittedName>
        <fullName evidence="2">Peroxisome biogenesis protein 1-like</fullName>
    </submittedName>
</protein>
<dbReference type="STRING" id="57577.A0A2K3M1N8"/>
<reference evidence="2 3" key="1">
    <citation type="journal article" date="2014" name="Am. J. Bot.">
        <title>Genome assembly and annotation for red clover (Trifolium pratense; Fabaceae).</title>
        <authorList>
            <person name="Istvanek J."/>
            <person name="Jaros M."/>
            <person name="Krenek A."/>
            <person name="Repkova J."/>
        </authorList>
    </citation>
    <scope>NUCLEOTIDE SEQUENCE [LARGE SCALE GENOMIC DNA]</scope>
    <source>
        <strain evidence="3">cv. Tatra</strain>
        <tissue evidence="2">Young leaves</tissue>
    </source>
</reference>
<accession>A0A2K3M1N8</accession>
<dbReference type="ExpressionAtlas" id="A0A2K3M1N8">
    <property type="expression patterns" value="baseline"/>
</dbReference>
<sequence>MPGTEVEVAPKTRKRNSDSAGDSHVGSNSRDHTAKMLLRLQEPNDLFRTSTHIKGVELNVGLTSVAVVHPETAKRFSFNTLQLVSIVPRVSNENVNNSRTKSNIMKAKGGSAVNEVENGNTDKKEHRQAVVHLLISESVAKGHVMLAKSLRLYLRATLHSFRKLAVLNSCISALHHAVKHGNQGISYLHFYAIFPLRVKLKKEEACFASIASQL</sequence>
<dbReference type="Proteomes" id="UP000236291">
    <property type="component" value="Unassembled WGS sequence"/>
</dbReference>
<feature type="region of interest" description="Disordered" evidence="1">
    <location>
        <begin position="1"/>
        <end position="30"/>
    </location>
</feature>
<dbReference type="EMBL" id="ASHM01046932">
    <property type="protein sequence ID" value="PNX84680.1"/>
    <property type="molecule type" value="Genomic_DNA"/>
</dbReference>
<organism evidence="2 3">
    <name type="scientific">Trifolium pratense</name>
    <name type="common">Red clover</name>
    <dbReference type="NCBI Taxonomy" id="57577"/>
    <lineage>
        <taxon>Eukaryota</taxon>
        <taxon>Viridiplantae</taxon>
        <taxon>Streptophyta</taxon>
        <taxon>Embryophyta</taxon>
        <taxon>Tracheophyta</taxon>
        <taxon>Spermatophyta</taxon>
        <taxon>Magnoliopsida</taxon>
        <taxon>eudicotyledons</taxon>
        <taxon>Gunneridae</taxon>
        <taxon>Pentapetalae</taxon>
        <taxon>rosids</taxon>
        <taxon>fabids</taxon>
        <taxon>Fabales</taxon>
        <taxon>Fabaceae</taxon>
        <taxon>Papilionoideae</taxon>
        <taxon>50 kb inversion clade</taxon>
        <taxon>NPAAA clade</taxon>
        <taxon>Hologalegina</taxon>
        <taxon>IRL clade</taxon>
        <taxon>Trifolieae</taxon>
        <taxon>Trifolium</taxon>
    </lineage>
</organism>
<reference evidence="2 3" key="2">
    <citation type="journal article" date="2017" name="Front. Plant Sci.">
        <title>Gene Classification and Mining of Molecular Markers Useful in Red Clover (Trifolium pratense) Breeding.</title>
        <authorList>
            <person name="Istvanek J."/>
            <person name="Dluhosova J."/>
            <person name="Dluhos P."/>
            <person name="Patkova L."/>
            <person name="Nedelnik J."/>
            <person name="Repkova J."/>
        </authorList>
    </citation>
    <scope>NUCLEOTIDE SEQUENCE [LARGE SCALE GENOMIC DNA]</scope>
    <source>
        <strain evidence="3">cv. Tatra</strain>
        <tissue evidence="2">Young leaves</tissue>
    </source>
</reference>
<gene>
    <name evidence="2" type="ORF">L195_g040743</name>
</gene>
<evidence type="ECO:0000313" key="3">
    <source>
        <dbReference type="Proteomes" id="UP000236291"/>
    </source>
</evidence>
<dbReference type="AlphaFoldDB" id="A0A2K3M1N8"/>